<evidence type="ECO:0000313" key="3">
    <source>
        <dbReference type="EMBL" id="MBH5334837.1"/>
    </source>
</evidence>
<protein>
    <submittedName>
        <fullName evidence="3">Uncharacterized protein</fullName>
    </submittedName>
</protein>
<keyword evidence="2" id="KW-0472">Membrane</keyword>
<proteinExistence type="predicted"/>
<accession>A0ABS0NHZ9</accession>
<keyword evidence="2" id="KW-1133">Transmembrane helix</keyword>
<evidence type="ECO:0000313" key="4">
    <source>
        <dbReference type="Proteomes" id="UP000807371"/>
    </source>
</evidence>
<name>A0ABS0NHZ9_9ACTN</name>
<feature type="region of interest" description="Disordered" evidence="1">
    <location>
        <begin position="1"/>
        <end position="110"/>
    </location>
</feature>
<sequence>MSYNQPPPPSGPYPGGQPGPYDGTPAQPPADAPGSFGAPPPAGAPGASGGQPGYGYPQPGYGYPSAPPAGFGQAPQPVPPQPGYGYPQAPGPYGQGAGAPSGPVPPAPRKDRTKVIAISSAAVVVIAAAVVGAVVLSGGGNDTEAMKLVPPKSLGSEVYELDEGPLKDETAEAQRGMPEGATSVLARYTRTDDPRSGLSFSGMYGEFSAPEKVRDAMFKGYPEGNDEAELIGERKTFQPDGADGPSVECQGAKLYGTYYAAVCAWAEETDAGMVVNLDADVTAEEDLDLNGGAKLAAELYRDGRKPA</sequence>
<reference evidence="3 4" key="1">
    <citation type="submission" date="2020-09" db="EMBL/GenBank/DDBJ databases">
        <title>Biosynthesis of the nuclear factor of activated T cells inhibitor NFAT-133 and its congeners in Streptomyces pactum.</title>
        <authorList>
            <person name="Zhou W."/>
            <person name="Posri P."/>
            <person name="Abugrain M.E."/>
            <person name="Weisberg A.J."/>
            <person name="Chang J.H."/>
            <person name="Mahmud T."/>
        </authorList>
    </citation>
    <scope>NUCLEOTIDE SEQUENCE [LARGE SCALE GENOMIC DNA]</scope>
    <source>
        <strain evidence="3 4">ATCC 27456</strain>
    </source>
</reference>
<dbReference type="RefSeq" id="WP_197988480.1">
    <property type="nucleotide sequence ID" value="NZ_JACYXC010000001.1"/>
</dbReference>
<feature type="transmembrane region" description="Helical" evidence="2">
    <location>
        <begin position="115"/>
        <end position="136"/>
    </location>
</feature>
<feature type="compositionally biased region" description="Low complexity" evidence="1">
    <location>
        <begin position="83"/>
        <end position="92"/>
    </location>
</feature>
<evidence type="ECO:0000256" key="1">
    <source>
        <dbReference type="SAM" id="MobiDB-lite"/>
    </source>
</evidence>
<organism evidence="3 4">
    <name type="scientific">Streptomyces pactum</name>
    <dbReference type="NCBI Taxonomy" id="68249"/>
    <lineage>
        <taxon>Bacteria</taxon>
        <taxon>Bacillati</taxon>
        <taxon>Actinomycetota</taxon>
        <taxon>Actinomycetes</taxon>
        <taxon>Kitasatosporales</taxon>
        <taxon>Streptomycetaceae</taxon>
        <taxon>Streptomyces</taxon>
    </lineage>
</organism>
<keyword evidence="4" id="KW-1185">Reference proteome</keyword>
<gene>
    <name evidence="3" type="ORF">IHE55_08525</name>
</gene>
<evidence type="ECO:0000256" key="2">
    <source>
        <dbReference type="SAM" id="Phobius"/>
    </source>
</evidence>
<dbReference type="EMBL" id="JACYXC010000001">
    <property type="protein sequence ID" value="MBH5334837.1"/>
    <property type="molecule type" value="Genomic_DNA"/>
</dbReference>
<keyword evidence="2" id="KW-0812">Transmembrane</keyword>
<feature type="compositionally biased region" description="Low complexity" evidence="1">
    <location>
        <begin position="54"/>
        <end position="75"/>
    </location>
</feature>
<feature type="compositionally biased region" description="Pro residues" evidence="1">
    <location>
        <begin position="1"/>
        <end position="17"/>
    </location>
</feature>
<comment type="caution">
    <text evidence="3">The sequence shown here is derived from an EMBL/GenBank/DDBJ whole genome shotgun (WGS) entry which is preliminary data.</text>
</comment>
<dbReference type="Proteomes" id="UP000807371">
    <property type="component" value="Unassembled WGS sequence"/>
</dbReference>